<reference evidence="14" key="1">
    <citation type="journal article" date="2023" name="Proc. Natl. Acad. Sci. U.S.A.">
        <title>Genomic and structural basis for evolution of tropane alkaloid biosynthesis.</title>
        <authorList>
            <person name="Wanga Y.-J."/>
            <person name="Taina T."/>
            <person name="Yua J.-Y."/>
            <person name="Lia J."/>
            <person name="Xua B."/>
            <person name="Chenc J."/>
            <person name="D'Auriad J.C."/>
            <person name="Huanga J.-P."/>
            <person name="Huanga S.-X."/>
        </authorList>
    </citation>
    <scope>NUCLEOTIDE SEQUENCE [LARGE SCALE GENOMIC DNA]</scope>
    <source>
        <strain evidence="14">cv. KIB-2019</strain>
    </source>
</reference>
<evidence type="ECO:0000313" key="13">
    <source>
        <dbReference type="EMBL" id="KAJ8541101.1"/>
    </source>
</evidence>
<dbReference type="AlphaFoldDB" id="A0A9Q1R6U5"/>
<keyword evidence="3 11" id="KW-0812">Transmembrane</keyword>
<keyword evidence="8" id="KW-0325">Glycoprotein</keyword>
<keyword evidence="6 11" id="KW-0472">Membrane</keyword>
<evidence type="ECO:0000256" key="2">
    <source>
        <dbReference type="ARBA" id="ARBA00022448"/>
    </source>
</evidence>
<dbReference type="Pfam" id="PF01094">
    <property type="entry name" value="ANF_receptor"/>
    <property type="match status" value="1"/>
</dbReference>
<dbReference type="Pfam" id="PF00060">
    <property type="entry name" value="Lig_chan"/>
    <property type="match status" value="1"/>
</dbReference>
<evidence type="ECO:0000256" key="8">
    <source>
        <dbReference type="ARBA" id="ARBA00023180"/>
    </source>
</evidence>
<feature type="domain" description="Ionotropic glutamate receptor C-terminal" evidence="12">
    <location>
        <begin position="381"/>
        <end position="731"/>
    </location>
</feature>
<dbReference type="SUPFAM" id="SSF53822">
    <property type="entry name" value="Periplasmic binding protein-like I"/>
    <property type="match status" value="1"/>
</dbReference>
<evidence type="ECO:0000256" key="9">
    <source>
        <dbReference type="ARBA" id="ARBA00023286"/>
    </source>
</evidence>
<comment type="caution">
    <text evidence="13">The sequence shown here is derived from an EMBL/GenBank/DDBJ whole genome shotgun (WGS) entry which is preliminary data.</text>
</comment>
<feature type="transmembrane region" description="Helical" evidence="11">
    <location>
        <begin position="544"/>
        <end position="563"/>
    </location>
</feature>
<evidence type="ECO:0000256" key="11">
    <source>
        <dbReference type="SAM" id="Phobius"/>
    </source>
</evidence>
<keyword evidence="5" id="KW-0406">Ion transport</keyword>
<evidence type="ECO:0000259" key="12">
    <source>
        <dbReference type="SMART" id="SM00079"/>
    </source>
</evidence>
<organism evidence="13 14">
    <name type="scientific">Anisodus acutangulus</name>
    <dbReference type="NCBI Taxonomy" id="402998"/>
    <lineage>
        <taxon>Eukaryota</taxon>
        <taxon>Viridiplantae</taxon>
        <taxon>Streptophyta</taxon>
        <taxon>Embryophyta</taxon>
        <taxon>Tracheophyta</taxon>
        <taxon>Spermatophyta</taxon>
        <taxon>Magnoliopsida</taxon>
        <taxon>eudicotyledons</taxon>
        <taxon>Gunneridae</taxon>
        <taxon>Pentapetalae</taxon>
        <taxon>asterids</taxon>
        <taxon>lamiids</taxon>
        <taxon>Solanales</taxon>
        <taxon>Solanaceae</taxon>
        <taxon>Solanoideae</taxon>
        <taxon>Hyoscyameae</taxon>
        <taxon>Anisodus</taxon>
    </lineage>
</organism>
<evidence type="ECO:0000256" key="6">
    <source>
        <dbReference type="ARBA" id="ARBA00023136"/>
    </source>
</evidence>
<dbReference type="SMART" id="SM00079">
    <property type="entry name" value="PBPe"/>
    <property type="match status" value="1"/>
</dbReference>
<accession>A0A9Q1R6U5</accession>
<dbReference type="InterPro" id="IPR001828">
    <property type="entry name" value="ANF_lig-bd_rcpt"/>
</dbReference>
<dbReference type="OrthoDB" id="5984008at2759"/>
<dbReference type="Proteomes" id="UP001152561">
    <property type="component" value="Unassembled WGS sequence"/>
</dbReference>
<dbReference type="PANTHER" id="PTHR18966">
    <property type="entry name" value="IONOTROPIC GLUTAMATE RECEPTOR"/>
    <property type="match status" value="1"/>
</dbReference>
<dbReference type="Gene3D" id="1.10.287.70">
    <property type="match status" value="1"/>
</dbReference>
<keyword evidence="7" id="KW-0675">Receptor</keyword>
<dbReference type="GO" id="GO:0016020">
    <property type="term" value="C:membrane"/>
    <property type="evidence" value="ECO:0007669"/>
    <property type="project" value="UniProtKB-SubCell"/>
</dbReference>
<sequence length="828" mass="92480">MWRIGAIIDPTTRVGKELKIAMEMAIDDFNGQNSKCSHLVFNFAYSHGPAASLATYLVNKKQVNAILGPLTQHETAVFSDFDDEAYKGVPIISLSPSAIYSTLLHTEIPSLIQMSDNVKSQMQCFAALIGHFKWRKVTALYEISNSFSNMDSGLITHLSDSLKFVDYHLAFSSFVLCFKFKVIHSRRVAEVKNQEYLVWFFLRWQQNGNDGERFAWIISDNMESLLDSVEPSVLLNMQGVIGFKANVNEKSESFGEFNVKFRRNPSSYALKAYDATWATAKAMQNIPKSSSSELVKSILLSDFEGLSGKVSFKNGVILGKPIFRIINVIGKSYREVSFWSPEFGFSEDLVEYNGVKLKIGNGLGWALESILWPGGLEKPLKIGVPAKGAFNQFVTVNFNQERNETLIGRFSVHVFEAVVRQLPYYLPYVLVPFYGTYDEMVVGVSNKVCTYPLHLLLDFYLDAAVGDTEIMADRYECAEFSQPYIDSGLVMIVTERPKLKKPHFIVIKAFKLKLWILLAVMSMSTGVVIWLNEYVNDNPDFSGSFPQLIGSMLWFSVTVLSFSQRESIKSNLSRLVLTTWLCVVVVVTACFTAVLSSIMTVPRLEPSVLNVDYLIRTNAAVGCNGNSFIVRYLVNLQFKPENIKKISSISDYPKAFEKGEISAAFFVAPHAKVFLAKYCRGYTKSGPVFKLGGFGFVFPKGSPLTVDISEAVLKVSQSGEINQLEEQMLISSNCSSSSAEEQGPGLGPELFSGPLLISGVICRIVLLISIARLVRKKWLNLSSIIANIVLMVLNQCCTRLGLRSFKDCNNVIDHRPNNQQNGEITEVF</sequence>
<keyword evidence="4 11" id="KW-1133">Transmembrane helix</keyword>
<dbReference type="InterPro" id="IPR015683">
    <property type="entry name" value="Ionotropic_Glu_rcpt"/>
</dbReference>
<dbReference type="GO" id="GO:0015276">
    <property type="term" value="F:ligand-gated monoatomic ion channel activity"/>
    <property type="evidence" value="ECO:0007669"/>
    <property type="project" value="InterPro"/>
</dbReference>
<evidence type="ECO:0000313" key="14">
    <source>
        <dbReference type="Proteomes" id="UP001152561"/>
    </source>
</evidence>
<keyword evidence="2" id="KW-0813">Transport</keyword>
<gene>
    <name evidence="13" type="ORF">K7X08_001917</name>
</gene>
<dbReference type="CDD" id="cd13686">
    <property type="entry name" value="GluR_Plant"/>
    <property type="match status" value="1"/>
</dbReference>
<dbReference type="Gene3D" id="3.40.50.2300">
    <property type="match status" value="3"/>
</dbReference>
<evidence type="ECO:0000256" key="3">
    <source>
        <dbReference type="ARBA" id="ARBA00022692"/>
    </source>
</evidence>
<dbReference type="Gene3D" id="3.40.190.10">
    <property type="entry name" value="Periplasmic binding protein-like II"/>
    <property type="match status" value="2"/>
</dbReference>
<keyword evidence="9" id="KW-1071">Ligand-gated ion channel</keyword>
<dbReference type="EMBL" id="JAJAGQ010000015">
    <property type="protein sequence ID" value="KAJ8541101.1"/>
    <property type="molecule type" value="Genomic_DNA"/>
</dbReference>
<name>A0A9Q1R6U5_9SOLA</name>
<evidence type="ECO:0000256" key="4">
    <source>
        <dbReference type="ARBA" id="ARBA00022989"/>
    </source>
</evidence>
<feature type="transmembrane region" description="Helical" evidence="11">
    <location>
        <begin position="575"/>
        <end position="599"/>
    </location>
</feature>
<proteinExistence type="predicted"/>
<evidence type="ECO:0000256" key="7">
    <source>
        <dbReference type="ARBA" id="ARBA00023170"/>
    </source>
</evidence>
<comment type="subcellular location">
    <subcellularLocation>
        <location evidence="1">Membrane</location>
        <topology evidence="1">Multi-pass membrane protein</topology>
    </subcellularLocation>
</comment>
<dbReference type="InterPro" id="IPR028082">
    <property type="entry name" value="Peripla_BP_I"/>
</dbReference>
<dbReference type="SUPFAM" id="SSF53850">
    <property type="entry name" value="Periplasmic binding protein-like II"/>
    <property type="match status" value="1"/>
</dbReference>
<evidence type="ECO:0000256" key="5">
    <source>
        <dbReference type="ARBA" id="ARBA00023065"/>
    </source>
</evidence>
<protein>
    <recommendedName>
        <fullName evidence="12">Ionotropic glutamate receptor C-terminal domain-containing protein</fullName>
    </recommendedName>
</protein>
<dbReference type="FunFam" id="1.10.287.70:FF:000172">
    <property type="entry name" value="Glutamate receptor"/>
    <property type="match status" value="1"/>
</dbReference>
<evidence type="ECO:0000256" key="1">
    <source>
        <dbReference type="ARBA" id="ARBA00004141"/>
    </source>
</evidence>
<evidence type="ECO:0000256" key="10">
    <source>
        <dbReference type="ARBA" id="ARBA00023303"/>
    </source>
</evidence>
<feature type="transmembrane region" description="Helical" evidence="11">
    <location>
        <begin position="514"/>
        <end position="532"/>
    </location>
</feature>
<dbReference type="InterPro" id="IPR001320">
    <property type="entry name" value="Iontro_rcpt_C"/>
</dbReference>
<keyword evidence="14" id="KW-1185">Reference proteome</keyword>
<keyword evidence="10" id="KW-0407">Ion channel</keyword>